<evidence type="ECO:0000313" key="3">
    <source>
        <dbReference type="EMBL" id="GMR36202.1"/>
    </source>
</evidence>
<feature type="compositionally biased region" description="Basic and acidic residues" evidence="1">
    <location>
        <begin position="472"/>
        <end position="488"/>
    </location>
</feature>
<evidence type="ECO:0000259" key="2">
    <source>
        <dbReference type="PROSITE" id="PS50105"/>
    </source>
</evidence>
<feature type="compositionally biased region" description="Basic and acidic residues" evidence="1">
    <location>
        <begin position="165"/>
        <end position="178"/>
    </location>
</feature>
<feature type="compositionally biased region" description="Basic and acidic residues" evidence="1">
    <location>
        <begin position="201"/>
        <end position="228"/>
    </location>
</feature>
<feature type="region of interest" description="Disordered" evidence="1">
    <location>
        <begin position="272"/>
        <end position="499"/>
    </location>
</feature>
<feature type="compositionally biased region" description="Basic and acidic residues" evidence="1">
    <location>
        <begin position="367"/>
        <end position="380"/>
    </location>
</feature>
<dbReference type="PANTHER" id="PTHR48125">
    <property type="entry name" value="LP07818P1"/>
    <property type="match status" value="1"/>
</dbReference>
<keyword evidence="4" id="KW-1185">Reference proteome</keyword>
<comment type="caution">
    <text evidence="3">The sequence shown here is derived from an EMBL/GenBank/DDBJ whole genome shotgun (WGS) entry which is preliminary data.</text>
</comment>
<gene>
    <name evidence="3" type="ORF">PMAYCL1PPCAC_06397</name>
</gene>
<dbReference type="InterPro" id="IPR013761">
    <property type="entry name" value="SAM/pointed_sf"/>
</dbReference>
<feature type="compositionally biased region" description="Low complexity" evidence="1">
    <location>
        <begin position="58"/>
        <end position="70"/>
    </location>
</feature>
<feature type="compositionally biased region" description="Basic and acidic residues" evidence="1">
    <location>
        <begin position="305"/>
        <end position="334"/>
    </location>
</feature>
<protein>
    <recommendedName>
        <fullName evidence="2">SAM domain-containing protein</fullName>
    </recommendedName>
</protein>
<reference evidence="4" key="1">
    <citation type="submission" date="2022-10" db="EMBL/GenBank/DDBJ databases">
        <title>Genome assembly of Pristionchus species.</title>
        <authorList>
            <person name="Yoshida K."/>
            <person name="Sommer R.J."/>
        </authorList>
    </citation>
    <scope>NUCLEOTIDE SEQUENCE [LARGE SCALE GENOMIC DNA]</scope>
    <source>
        <strain evidence="4">RS5460</strain>
    </source>
</reference>
<dbReference type="PANTHER" id="PTHR48125:SF10">
    <property type="entry name" value="OS12G0136300 PROTEIN"/>
    <property type="match status" value="1"/>
</dbReference>
<feature type="compositionally biased region" description="Basic and acidic residues" evidence="1">
    <location>
        <begin position="415"/>
        <end position="453"/>
    </location>
</feature>
<dbReference type="Proteomes" id="UP001328107">
    <property type="component" value="Unassembled WGS sequence"/>
</dbReference>
<dbReference type="InterPro" id="IPR001660">
    <property type="entry name" value="SAM"/>
</dbReference>
<evidence type="ECO:0000313" key="4">
    <source>
        <dbReference type="Proteomes" id="UP001328107"/>
    </source>
</evidence>
<evidence type="ECO:0000256" key="1">
    <source>
        <dbReference type="SAM" id="MobiDB-lite"/>
    </source>
</evidence>
<feature type="domain" description="SAM" evidence="2">
    <location>
        <begin position="579"/>
        <end position="643"/>
    </location>
</feature>
<feature type="compositionally biased region" description="Basic and acidic residues" evidence="1">
    <location>
        <begin position="128"/>
        <end position="139"/>
    </location>
</feature>
<feature type="compositionally biased region" description="Pro residues" evidence="1">
    <location>
        <begin position="42"/>
        <end position="57"/>
    </location>
</feature>
<dbReference type="AlphaFoldDB" id="A0AAN4Z838"/>
<feature type="region of interest" description="Disordered" evidence="1">
    <location>
        <begin position="1"/>
        <end position="180"/>
    </location>
</feature>
<dbReference type="SUPFAM" id="SSF47769">
    <property type="entry name" value="SAM/Pointed domain"/>
    <property type="match status" value="1"/>
</dbReference>
<accession>A0AAN4Z838</accession>
<proteinExistence type="predicted"/>
<feature type="region of interest" description="Disordered" evidence="1">
    <location>
        <begin position="200"/>
        <end position="241"/>
    </location>
</feature>
<feature type="compositionally biased region" description="Low complexity" evidence="1">
    <location>
        <begin position="1"/>
        <end position="10"/>
    </location>
</feature>
<name>A0AAN4Z838_9BILA</name>
<dbReference type="EMBL" id="BTRK01000002">
    <property type="protein sequence ID" value="GMR36202.1"/>
    <property type="molecule type" value="Genomic_DNA"/>
</dbReference>
<dbReference type="Gene3D" id="1.10.150.50">
    <property type="entry name" value="Transcription Factor, Ets-1"/>
    <property type="match status" value="1"/>
</dbReference>
<sequence length="650" mass="71117">QQQQQQQQQQLTRQNLDRLATSSAAAAPGSSGSRTSDWLGGLPPPSSNGAGGPPPLQSMPQLQQPAAQPPTGVAEVEEEEQEAAPHLAAENEPNLNVESLNAEEAFQQEGNGGGHGKKKHAGKQSKVLIHEIDGHKIIETTEPSNSAHLDVHDFEPMHDDDDDQSDKSYEGKDEDVGQRKFVNGLAPVLVHQAAEWMQNRLEMDIPRDERKPKDTPQSHKPSTRADGKKKSRGKQKTNELKSLLQMDFGPAENSRRAQEMLPVVIKTAETAILKESPKEKNLRKERRSTSAMGGAVPPATTNNGKETRSLRTRDSTDKVKECRTCGVPLEEKRSGKQHPGYCSEECYRISCSPTNSEDEDDEMTSVRTDETPEPTKKKESSATPTSASKRRIKEEPMDEKETPSLPPRRRGRWNAKKEMEEKEMMITPKKEVITPKKESAEKKKVERKIKEERMDEETEDEKQKSPAAKRRSVVDKKEEPASKTRKVDPPVPPAAPAAGQTPLLAAALSAPSVYPQPQPAAAPTPLLVQQLLQPRLPAAVAEVAPSPAFATAPAAAAAAVPAPAAATALAMDPVTCRQLSVEQVRAWVEQITGKPEVAQLFANEDVDGETLLTLKYDDLRGDLKLSLGMAKKVYSAIEEISKRRPTGADE</sequence>
<feature type="non-terminal residue" evidence="3">
    <location>
        <position position="1"/>
    </location>
</feature>
<feature type="compositionally biased region" description="Basic and acidic residues" evidence="1">
    <location>
        <begin position="392"/>
        <end position="402"/>
    </location>
</feature>
<feature type="compositionally biased region" description="Low complexity" evidence="1">
    <location>
        <begin position="20"/>
        <end position="41"/>
    </location>
</feature>
<organism evidence="3 4">
    <name type="scientific">Pristionchus mayeri</name>
    <dbReference type="NCBI Taxonomy" id="1317129"/>
    <lineage>
        <taxon>Eukaryota</taxon>
        <taxon>Metazoa</taxon>
        <taxon>Ecdysozoa</taxon>
        <taxon>Nematoda</taxon>
        <taxon>Chromadorea</taxon>
        <taxon>Rhabditida</taxon>
        <taxon>Rhabditina</taxon>
        <taxon>Diplogasteromorpha</taxon>
        <taxon>Diplogasteroidea</taxon>
        <taxon>Neodiplogasteridae</taxon>
        <taxon>Pristionchus</taxon>
    </lineage>
</organism>
<dbReference type="PROSITE" id="PS50105">
    <property type="entry name" value="SAM_DOMAIN"/>
    <property type="match status" value="1"/>
</dbReference>